<dbReference type="InterPro" id="IPR046338">
    <property type="entry name" value="GAIN_dom_sf"/>
</dbReference>
<dbReference type="GO" id="GO:0007166">
    <property type="term" value="P:cell surface receptor signaling pathway"/>
    <property type="evidence" value="ECO:0007669"/>
    <property type="project" value="InterPro"/>
</dbReference>
<accession>A0A7M5WT25</accession>
<evidence type="ECO:0000256" key="8">
    <source>
        <dbReference type="SAM" id="MobiDB-lite"/>
    </source>
</evidence>
<dbReference type="EnsemblMetazoa" id="CLYHEMT012579.3">
    <property type="protein sequence ID" value="CLYHEMP012579.3"/>
    <property type="gene ID" value="CLYHEMG012579"/>
</dbReference>
<dbReference type="InterPro" id="IPR001611">
    <property type="entry name" value="Leu-rich_rpt"/>
</dbReference>
<dbReference type="Proteomes" id="UP000594262">
    <property type="component" value="Unplaced"/>
</dbReference>
<dbReference type="Gene3D" id="1.20.1070.10">
    <property type="entry name" value="Rhodopsin 7-helix transmembrane proteins"/>
    <property type="match status" value="1"/>
</dbReference>
<keyword evidence="6 9" id="KW-0472">Membrane</keyword>
<dbReference type="PROSITE" id="PS50221">
    <property type="entry name" value="GAIN_B"/>
    <property type="match status" value="1"/>
</dbReference>
<feature type="transmembrane region" description="Helical" evidence="9">
    <location>
        <begin position="951"/>
        <end position="969"/>
    </location>
</feature>
<evidence type="ECO:0000256" key="4">
    <source>
        <dbReference type="ARBA" id="ARBA00022692"/>
    </source>
</evidence>
<dbReference type="GO" id="GO:0004930">
    <property type="term" value="F:G protein-coupled receptor activity"/>
    <property type="evidence" value="ECO:0007669"/>
    <property type="project" value="InterPro"/>
</dbReference>
<feature type="domain" description="G-protein coupled receptors family 2 profile 2" evidence="12">
    <location>
        <begin position="885"/>
        <end position="1127"/>
    </location>
</feature>
<evidence type="ECO:0000313" key="13">
    <source>
        <dbReference type="EnsemblMetazoa" id="CLYHEMP012579.3"/>
    </source>
</evidence>
<feature type="transmembrane region" description="Helical" evidence="9">
    <location>
        <begin position="1031"/>
        <end position="1055"/>
    </location>
</feature>
<dbReference type="GO" id="GO:0005886">
    <property type="term" value="C:plasma membrane"/>
    <property type="evidence" value="ECO:0007669"/>
    <property type="project" value="UniProtKB-SubCell"/>
</dbReference>
<dbReference type="OrthoDB" id="16753at2759"/>
<dbReference type="Pfam" id="PF13855">
    <property type="entry name" value="LRR_8"/>
    <property type="match status" value="1"/>
</dbReference>
<sequence length="1186" mass="132815">MQFFKLLVVVLNFHWACAQEKCPCFCDSSNRMNCANQRWKDIPKNIPSFVTVINMQINRVVNIKSDAFQNLSNVTVLRLDSNRVTNIRTNAFRGMKKLNQLELTSNRVNKFDLSMLDPQSPLKDGIILRNNRLKTFPMDVLMHYKVPIDVSGNRIRCDCLSVIPQELKHLVTGSCDKPKWVQGIKLRDLEYKDVACDACESLGCVNGFCEATGNRAFCTCSEGYMGRLCDEGGPIVATTASLTTRVTPGVIKVTRSPNTSLIKVTKSTKTTISGNLTVSRGPPVTPRTGTPRKRGDKHPYVLVNHIQLQTPNIKTGERLVINGCRFRKDGPPITRGNYEPVYIQDGWNIIGTTMTMMDASNLYQMTSLEFAKSAPEHVGWYRCGIRHKNGSMINIDSRPVYVSLQDVSVSRFRVKASEKAEQAEADQIKLRFEGLIQDLELGYPVTVQNAKIMTHVNGQTFWRSKILVSDVFSPEEKRKVCGAMHTLSETGELKAGVEILTPMDCCVDKEDNTPVAIDDTIKRQCRAGSRRTSEKKCRLHPGEGPSWLYLSRCPPNPTKDALKGLKRAPTCEKGEERKENRCIAVEEKASKLKDLVSKGHAIKDEEDVTLTADIVEEIAKNVAFKGKGGQKREVTVKEKVASDTLFAVNDIMKANEKILAKAQLSMNTSTKIVKSLEKISISIAKSLNKSHPSFTFTDSNLAMTISLVSHNHSSTSVVTYKEPIQRETTLGIYGQEIDFVTDKSMNGMVVLPETAVTSNKSIALRSVTYRKGVFFLNQHQLDNITSGGQVIEHAVGSNVLSVSIGEEERRTELEEPVTISFRNDSQSLGTGVIMFWDFEKGDWSGEGCWPINETKPDIISWNCSHLTNFALLINVNQDFNNPFALQLLTYIGGGISIGALLITLFIYLSIRKLRRRLAPRLLICLSLSLLLLLAAFIGLVDKTQWKLGCKIIAGAIQYLTLATFFWMFCEGINLYRNFVILFKKSPHENIVFVKMSFFAWGTPAVFVFLTVFLRLEEVGSKEICLVHGSAFYFGTLLPVGLILIFNWIVLVLAIRGMKTDKILHNNKRQTPTWLEIWRAFICSIILGLAWTFGIFAIGDLRDIFQWLFCVFNAFQGLFIFLLFVVKNQEVQKYILKVFNHSTVSSTGNSLDNATIKNGCCPASPDCKTNTTQYKHLSSCSFGNTNV</sequence>
<dbReference type="CDD" id="cd15040">
    <property type="entry name" value="7tmB2_Adhesion"/>
    <property type="match status" value="1"/>
</dbReference>
<feature type="transmembrane region" description="Helical" evidence="9">
    <location>
        <begin position="887"/>
        <end position="908"/>
    </location>
</feature>
<evidence type="ECO:0000256" key="9">
    <source>
        <dbReference type="SAM" id="Phobius"/>
    </source>
</evidence>
<feature type="transmembrane region" description="Helical" evidence="9">
    <location>
        <begin position="1103"/>
        <end position="1125"/>
    </location>
</feature>
<comment type="subcellular location">
    <subcellularLocation>
        <location evidence="2">Cell membrane</location>
    </subcellularLocation>
    <subcellularLocation>
        <location evidence="1">Membrane</location>
        <topology evidence="1">Multi-pass membrane protein</topology>
    </subcellularLocation>
</comment>
<evidence type="ECO:0000256" key="3">
    <source>
        <dbReference type="ARBA" id="ARBA00022475"/>
    </source>
</evidence>
<dbReference type="PRINTS" id="PR00249">
    <property type="entry name" value="GPCRSECRETIN"/>
</dbReference>
<organism evidence="13 14">
    <name type="scientific">Clytia hemisphaerica</name>
    <dbReference type="NCBI Taxonomy" id="252671"/>
    <lineage>
        <taxon>Eukaryota</taxon>
        <taxon>Metazoa</taxon>
        <taxon>Cnidaria</taxon>
        <taxon>Hydrozoa</taxon>
        <taxon>Hydroidolina</taxon>
        <taxon>Leptothecata</taxon>
        <taxon>Obeliida</taxon>
        <taxon>Clytiidae</taxon>
        <taxon>Clytia</taxon>
    </lineage>
</organism>
<evidence type="ECO:0000259" key="12">
    <source>
        <dbReference type="PROSITE" id="PS50261"/>
    </source>
</evidence>
<dbReference type="InterPro" id="IPR000742">
    <property type="entry name" value="EGF"/>
</dbReference>
<evidence type="ECO:0000256" key="6">
    <source>
        <dbReference type="ARBA" id="ARBA00023136"/>
    </source>
</evidence>
<dbReference type="InterPro" id="IPR057244">
    <property type="entry name" value="GAIN_B"/>
</dbReference>
<dbReference type="Pfam" id="PF01825">
    <property type="entry name" value="GPS"/>
    <property type="match status" value="1"/>
</dbReference>
<keyword evidence="4 9" id="KW-0812">Transmembrane</keyword>
<protein>
    <submittedName>
        <fullName evidence="13">Uncharacterized protein</fullName>
    </submittedName>
</protein>
<feature type="signal peptide" evidence="10">
    <location>
        <begin position="1"/>
        <end position="18"/>
    </location>
</feature>
<evidence type="ECO:0000259" key="11">
    <source>
        <dbReference type="PROSITE" id="PS50221"/>
    </source>
</evidence>
<evidence type="ECO:0000256" key="7">
    <source>
        <dbReference type="ARBA" id="ARBA00023157"/>
    </source>
</evidence>
<dbReference type="Pfam" id="PF00002">
    <property type="entry name" value="7tm_2"/>
    <property type="match status" value="1"/>
</dbReference>
<evidence type="ECO:0000256" key="5">
    <source>
        <dbReference type="ARBA" id="ARBA00022989"/>
    </source>
</evidence>
<dbReference type="PROSITE" id="PS01186">
    <property type="entry name" value="EGF_2"/>
    <property type="match status" value="1"/>
</dbReference>
<dbReference type="Gene3D" id="2.60.220.50">
    <property type="match status" value="1"/>
</dbReference>
<evidence type="ECO:0000313" key="14">
    <source>
        <dbReference type="Proteomes" id="UP000594262"/>
    </source>
</evidence>
<dbReference type="InterPro" id="IPR000832">
    <property type="entry name" value="GPCR_2_secretin-like"/>
</dbReference>
<name>A0A7M5WT25_9CNID</name>
<feature type="transmembrane region" description="Helical" evidence="9">
    <location>
        <begin position="990"/>
        <end position="1011"/>
    </location>
</feature>
<keyword evidence="14" id="KW-1185">Reference proteome</keyword>
<evidence type="ECO:0000256" key="2">
    <source>
        <dbReference type="ARBA" id="ARBA00004236"/>
    </source>
</evidence>
<feature type="transmembrane region" description="Helical" evidence="9">
    <location>
        <begin position="1076"/>
        <end position="1097"/>
    </location>
</feature>
<dbReference type="InterPro" id="IPR032675">
    <property type="entry name" value="LRR_dom_sf"/>
</dbReference>
<proteinExistence type="predicted"/>
<keyword evidence="3" id="KW-1003">Cell membrane</keyword>
<feature type="compositionally biased region" description="Low complexity" evidence="8">
    <location>
        <begin position="280"/>
        <end position="289"/>
    </location>
</feature>
<dbReference type="PROSITE" id="PS50261">
    <property type="entry name" value="G_PROTEIN_RECEP_F2_4"/>
    <property type="match status" value="1"/>
</dbReference>
<dbReference type="InterPro" id="IPR017981">
    <property type="entry name" value="GPCR_2-like_7TM"/>
</dbReference>
<evidence type="ECO:0000256" key="1">
    <source>
        <dbReference type="ARBA" id="ARBA00004141"/>
    </source>
</evidence>
<dbReference type="Gene3D" id="3.80.10.10">
    <property type="entry name" value="Ribonuclease Inhibitor"/>
    <property type="match status" value="2"/>
</dbReference>
<keyword evidence="7" id="KW-1015">Disulfide bond</keyword>
<feature type="transmembrane region" description="Helical" evidence="9">
    <location>
        <begin position="920"/>
        <end position="939"/>
    </location>
</feature>
<feature type="chain" id="PRO_5029809337" evidence="10">
    <location>
        <begin position="19"/>
        <end position="1186"/>
    </location>
</feature>
<reference evidence="13" key="1">
    <citation type="submission" date="2021-01" db="UniProtKB">
        <authorList>
            <consortium name="EnsemblMetazoa"/>
        </authorList>
    </citation>
    <scope>IDENTIFICATION</scope>
</reference>
<dbReference type="PANTHER" id="PTHR47767">
    <property type="entry name" value="ADHESION G PROTEIN-COUPLED RECEPTOR G7"/>
    <property type="match status" value="1"/>
</dbReference>
<dbReference type="InterPro" id="IPR000203">
    <property type="entry name" value="GPS"/>
</dbReference>
<dbReference type="AlphaFoldDB" id="A0A7M5WT25"/>
<feature type="domain" description="GAIN-B" evidence="11">
    <location>
        <begin position="692"/>
        <end position="879"/>
    </location>
</feature>
<dbReference type="SMART" id="SM00303">
    <property type="entry name" value="GPS"/>
    <property type="match status" value="1"/>
</dbReference>
<keyword evidence="5 9" id="KW-1133">Transmembrane helix</keyword>
<dbReference type="SUPFAM" id="SSF52058">
    <property type="entry name" value="L domain-like"/>
    <property type="match status" value="1"/>
</dbReference>
<keyword evidence="10" id="KW-0732">Signal</keyword>
<dbReference type="PROSITE" id="PS00022">
    <property type="entry name" value="EGF_1"/>
    <property type="match status" value="1"/>
</dbReference>
<dbReference type="InterPro" id="IPR053066">
    <property type="entry name" value="ADGR_G7"/>
</dbReference>
<evidence type="ECO:0000256" key="10">
    <source>
        <dbReference type="SAM" id="SignalP"/>
    </source>
</evidence>
<feature type="region of interest" description="Disordered" evidence="8">
    <location>
        <begin position="273"/>
        <end position="296"/>
    </location>
</feature>